<name>A0A140E9J3_9ACTN</name>
<evidence type="ECO:0000313" key="3">
    <source>
        <dbReference type="EMBL" id="AMK92562.1"/>
    </source>
</evidence>
<dbReference type="RefSeq" id="WP_073789568.1">
    <property type="nucleotide sequence ID" value="NZ_LFBV01000004.1"/>
</dbReference>
<reference evidence="3" key="2">
    <citation type="journal article" date="2016" name="MBio">
        <title>Strain Prioritization and Genome Mining for Enediyne Natural Products.</title>
        <authorList>
            <person name="Yan X."/>
            <person name="Ge H."/>
            <person name="Huang T."/>
            <person name="Hindra"/>
            <person name="Yang D."/>
            <person name="Teng Q."/>
            <person name="Crnovcic I."/>
            <person name="Li X."/>
            <person name="Rudolf J.D."/>
            <person name="Lohman J.R."/>
            <person name="Gansemans Y."/>
            <person name="Zhu X."/>
            <person name="Huang Y."/>
            <person name="Zhao L.X."/>
            <person name="Jiang Y."/>
            <person name="Van Nieuwerburgh F."/>
            <person name="Rader C."/>
            <person name="Duan Y."/>
            <person name="Shen B."/>
        </authorList>
    </citation>
    <scope>NUCLEOTIDE SEQUENCE</scope>
    <source>
        <strain evidence="3">DCA2648</strain>
    </source>
</reference>
<dbReference type="EMBL" id="LFBV01000004">
    <property type="protein sequence ID" value="OKH93384.1"/>
    <property type="molecule type" value="Genomic_DNA"/>
</dbReference>
<protein>
    <submittedName>
        <fullName evidence="4">RNA-binding protein</fullName>
    </submittedName>
</protein>
<dbReference type="PANTHER" id="PTHR16026">
    <property type="entry name" value="CARTILAGE ACIDIC PROTEIN 1"/>
    <property type="match status" value="1"/>
</dbReference>
<sequence>MPGDRSSRLRKSIPVLVALVLMTTTMVAARKPEPSPGAVTRTAADYAFTRLPIAYPPGYQPGERTVRPVHPAYSRIQSWISSVGAGIAMNDLDGTGSSADLCVVDSRTDKVVVTPVPGTGTRYTPFVLDPAPLPMDSVMAPMGCVPGDYDEDGRMDLLVYYWGRTPVLFLRDGSRTPLSHRSYTPRELVPAEGPAGGTYRGPRWNSNAVSVADFDGDSHPDIFVGNYFPDSRILDPEGTDDVVMQHSMSHARNAGGGHLLRRTAAGARYTEVPGALPRGQAKGWTLAAAAADIDGDLLPELYIGNDFGPDHLLRNDSSPGRIAFTAVHGRRGPTTPKSKALGNDSFKGMGVDFADLRGRGRFDIFVSNITTSFGLQESNFAFLNDASGPEAARRALKDGRAPFTDRSADLGVAWSGWSWDAKAADFAGGGLPAIVQTNGFVRGDTNRWPELQELAMANDELLRFPQVWPDFEPGDDLSGRQPLSFWAPDGKGGYIDIAERLGIDESIPSRGVALGHSRPGGGPGLAVARQWGAPVYYRNDAPAADRRITLDLRKPVRGDRAPSGGTPAVGAQARITVDGRTTLHQVDGGSGHSGKRDFLLSGGLGDSASAHVEIRWLDTTGTPRRQSLTLNAGRHTLLLDARATEVTKR</sequence>
<organism evidence="3">
    <name type="scientific">Streptomyces uncialis</name>
    <dbReference type="NCBI Taxonomy" id="1048205"/>
    <lineage>
        <taxon>Bacteria</taxon>
        <taxon>Bacillati</taxon>
        <taxon>Actinomycetota</taxon>
        <taxon>Actinomycetes</taxon>
        <taxon>Kitasatosporales</taxon>
        <taxon>Streptomycetaceae</taxon>
        <taxon>Streptomyces</taxon>
    </lineage>
</organism>
<dbReference type="AlphaFoldDB" id="A0A140E9J3"/>
<accession>A0A140E9J3</accession>
<dbReference type="Gene3D" id="2.130.10.130">
    <property type="entry name" value="Integrin alpha, N-terminal"/>
    <property type="match status" value="1"/>
</dbReference>
<dbReference type="Proteomes" id="UP000186455">
    <property type="component" value="Unassembled WGS sequence"/>
</dbReference>
<dbReference type="InterPro" id="IPR028994">
    <property type="entry name" value="Integrin_alpha_N"/>
</dbReference>
<dbReference type="PANTHER" id="PTHR16026:SF0">
    <property type="entry name" value="CARTILAGE ACIDIC PROTEIN 1"/>
    <property type="match status" value="1"/>
</dbReference>
<evidence type="ECO:0000256" key="1">
    <source>
        <dbReference type="ARBA" id="ARBA00022729"/>
    </source>
</evidence>
<gene>
    <name evidence="3" type="primary">ucmE4</name>
    <name evidence="4" type="ORF">AB852_17850</name>
</gene>
<evidence type="ECO:0000259" key="2">
    <source>
        <dbReference type="Pfam" id="PF07593"/>
    </source>
</evidence>
<dbReference type="InterPro" id="IPR011519">
    <property type="entry name" value="UnbV_ASPIC"/>
</dbReference>
<keyword evidence="5" id="KW-1185">Reference proteome</keyword>
<dbReference type="Pfam" id="PF01839">
    <property type="entry name" value="FG-GAP"/>
    <property type="match status" value="1"/>
</dbReference>
<dbReference type="STRING" id="1048205.AB852_17850"/>
<keyword evidence="1" id="KW-0732">Signal</keyword>
<dbReference type="SUPFAM" id="SSF69318">
    <property type="entry name" value="Integrin alpha N-terminal domain"/>
    <property type="match status" value="1"/>
</dbReference>
<reference evidence="4 5" key="1">
    <citation type="submission" date="2015-06" db="EMBL/GenBank/DDBJ databases">
        <title>Cloning and characterization of the uncialamcin biosynthetic gene cluster.</title>
        <authorList>
            <person name="Yan X."/>
            <person name="Huang T."/>
            <person name="Ge H."/>
            <person name="Shen B."/>
        </authorList>
    </citation>
    <scope>NUCLEOTIDE SEQUENCE [LARGE SCALE GENOMIC DNA]</scope>
    <source>
        <strain evidence="4 5">DCA2648</strain>
    </source>
</reference>
<feature type="domain" description="ASPIC/UnbV" evidence="2">
    <location>
        <begin position="568"/>
        <end position="620"/>
    </location>
</feature>
<dbReference type="InterPro" id="IPR027039">
    <property type="entry name" value="Crtac1"/>
</dbReference>
<dbReference type="EMBL" id="KT762610">
    <property type="protein sequence ID" value="AMK92562.1"/>
    <property type="molecule type" value="Genomic_DNA"/>
</dbReference>
<evidence type="ECO:0000313" key="5">
    <source>
        <dbReference type="Proteomes" id="UP000186455"/>
    </source>
</evidence>
<evidence type="ECO:0000313" key="4">
    <source>
        <dbReference type="EMBL" id="OKH93384.1"/>
    </source>
</evidence>
<dbReference type="InterPro" id="IPR013517">
    <property type="entry name" value="FG-GAP"/>
</dbReference>
<proteinExistence type="predicted"/>
<dbReference type="Pfam" id="PF07593">
    <property type="entry name" value="UnbV_ASPIC"/>
    <property type="match status" value="1"/>
</dbReference>